<keyword evidence="4" id="KW-1185">Reference proteome</keyword>
<dbReference type="InterPro" id="IPR028157">
    <property type="entry name" value="PELOTA_dom"/>
</dbReference>
<proteinExistence type="predicted"/>
<dbReference type="InterPro" id="IPR048336">
    <property type="entry name" value="StiP-like"/>
</dbReference>
<reference evidence="3 4" key="1">
    <citation type="submission" date="2020-05" db="EMBL/GenBank/DDBJ databases">
        <authorList>
            <person name="Ruan W."/>
            <person name="Jeon C.O."/>
            <person name="Chun B.H."/>
        </authorList>
    </citation>
    <scope>NUCLEOTIDE SEQUENCE [LARGE SCALE GENOMIC DNA]</scope>
    <source>
        <strain evidence="3 4">TBZ9</strain>
    </source>
</reference>
<protein>
    <submittedName>
        <fullName evidence="3">Cysteine protease StiP family protein</fullName>
    </submittedName>
</protein>
<dbReference type="GO" id="GO:0008233">
    <property type="term" value="F:peptidase activity"/>
    <property type="evidence" value="ECO:0007669"/>
    <property type="project" value="UniProtKB-KW"/>
</dbReference>
<evidence type="ECO:0000259" key="2">
    <source>
        <dbReference type="Pfam" id="PF15608"/>
    </source>
</evidence>
<dbReference type="PIRSF" id="PIRSF020979">
    <property type="entry name" value="UCP020979"/>
    <property type="match status" value="1"/>
</dbReference>
<accession>A0A7Y3TYT0</accession>
<dbReference type="AlphaFoldDB" id="A0A7Y3TYT0"/>
<keyword evidence="3" id="KW-0378">Hydrolase</keyword>
<comment type="caution">
    <text evidence="3">The sequence shown here is derived from an EMBL/GenBank/DDBJ whole genome shotgun (WGS) entry which is preliminary data.</text>
</comment>
<evidence type="ECO:0000313" key="4">
    <source>
        <dbReference type="Proteomes" id="UP000588806"/>
    </source>
</evidence>
<dbReference type="Pfam" id="PF15608">
    <property type="entry name" value="PELOTA_1"/>
    <property type="match status" value="1"/>
</dbReference>
<sequence length="366" mass="40108">MPESRKPLQHSYAPEDVTLLLTPIRIAPTDIAEKERLIQAGQAHYSEMISEERRPDARYLAIYEQALERHLERIAADIARIALRIRQDIADSELSPALSLCSLVRAGIPYGVLLRRALAHLGVDVVHYAVSIIRDRGLDAAAMGHVRAERPDADILFVDGWTGKGAISGELTRAWRALSGQPPRLVVLADPSGHAWLSGSHDDWLIPSGILGANVSGLISRSILRPDLVAPGDFHAAMTVDHLADIDYSRGFVDRVMAVFDAALTQATPAERDSALRGRHQKQAAACVQAIAARHDVDNLNRIKPGIAEATRAVLRRRPRKVYLRDADDPDLAALVHLCQQDGIETEVNPDLTGPFRAITLIEKVS</sequence>
<dbReference type="RefSeq" id="WP_171703022.1">
    <property type="nucleotide sequence ID" value="NZ_JABFHI010000006.1"/>
</dbReference>
<dbReference type="GO" id="GO:0006508">
    <property type="term" value="P:proteolysis"/>
    <property type="evidence" value="ECO:0007669"/>
    <property type="project" value="UniProtKB-KW"/>
</dbReference>
<evidence type="ECO:0000313" key="3">
    <source>
        <dbReference type="EMBL" id="NOG32559.1"/>
    </source>
</evidence>
<feature type="domain" description="PELOTA RNA-binding" evidence="2">
    <location>
        <begin position="284"/>
        <end position="363"/>
    </location>
</feature>
<feature type="domain" description="Cysteine protease StiP N-terminal" evidence="1">
    <location>
        <begin position="10"/>
        <end position="256"/>
    </location>
</feature>
<keyword evidence="3" id="KW-0645">Protease</keyword>
<dbReference type="Proteomes" id="UP000588806">
    <property type="component" value="Unassembled WGS sequence"/>
</dbReference>
<dbReference type="EMBL" id="JABFHI010000006">
    <property type="protein sequence ID" value="NOG32559.1"/>
    <property type="molecule type" value="Genomic_DNA"/>
</dbReference>
<reference evidence="3 4" key="2">
    <citation type="submission" date="2020-06" db="EMBL/GenBank/DDBJ databases">
        <title>Halomonas songnenensis sp. nov., a moderately halophilic bacterium isolated from saline and alkaline soils.</title>
        <authorList>
            <person name="Jiang J."/>
            <person name="Pan Y."/>
        </authorList>
    </citation>
    <scope>NUCLEOTIDE SEQUENCE [LARGE SCALE GENOMIC DNA]</scope>
    <source>
        <strain evidence="3 4">TBZ9</strain>
    </source>
</reference>
<gene>
    <name evidence="3" type="ORF">HLB35_13765</name>
</gene>
<evidence type="ECO:0000259" key="1">
    <source>
        <dbReference type="Pfam" id="PF11202"/>
    </source>
</evidence>
<dbReference type="InterPro" id="IPR011215">
    <property type="entry name" value="StiP_N"/>
</dbReference>
<organism evidence="3 4">
    <name type="scientific">Vreelandella azerica</name>
    <dbReference type="NCBI Taxonomy" id="2732867"/>
    <lineage>
        <taxon>Bacteria</taxon>
        <taxon>Pseudomonadati</taxon>
        <taxon>Pseudomonadota</taxon>
        <taxon>Gammaproteobacteria</taxon>
        <taxon>Oceanospirillales</taxon>
        <taxon>Halomonadaceae</taxon>
        <taxon>Vreelandella</taxon>
    </lineage>
</organism>
<dbReference type="Pfam" id="PF11202">
    <property type="entry name" value="StiP"/>
    <property type="match status" value="1"/>
</dbReference>
<name>A0A7Y3TYT0_9GAMM</name>